<comment type="similarity">
    <text evidence="1">Belongs to the DprA/Smf family.</text>
</comment>
<feature type="domain" description="Smf/DprA SLOG" evidence="2">
    <location>
        <begin position="87"/>
        <end position="315"/>
    </location>
</feature>
<evidence type="ECO:0000256" key="1">
    <source>
        <dbReference type="ARBA" id="ARBA00006525"/>
    </source>
</evidence>
<comment type="caution">
    <text evidence="3">The sequence shown here is derived from an EMBL/GenBank/DDBJ whole genome shotgun (WGS) entry which is preliminary data.</text>
</comment>
<dbReference type="SUPFAM" id="SSF102405">
    <property type="entry name" value="MCP/YpsA-like"/>
    <property type="match status" value="1"/>
</dbReference>
<dbReference type="RefSeq" id="WP_269944208.1">
    <property type="nucleotide sequence ID" value="NZ_JAKMUT010000002.1"/>
</dbReference>
<dbReference type="InterPro" id="IPR003488">
    <property type="entry name" value="DprA"/>
</dbReference>
<gene>
    <name evidence="3" type="primary">dprA</name>
    <name evidence="3" type="ORF">L8V00_03395</name>
</gene>
<dbReference type="GO" id="GO:0009294">
    <property type="term" value="P:DNA-mediated transformation"/>
    <property type="evidence" value="ECO:0007669"/>
    <property type="project" value="InterPro"/>
</dbReference>
<name>A0A9X3LLG3_9CORY</name>
<protein>
    <submittedName>
        <fullName evidence="3">DNA-processing protein DprA</fullName>
    </submittedName>
</protein>
<dbReference type="InterPro" id="IPR057666">
    <property type="entry name" value="DrpA_SLOG"/>
</dbReference>
<dbReference type="AlphaFoldDB" id="A0A9X3LLG3"/>
<evidence type="ECO:0000313" key="4">
    <source>
        <dbReference type="Proteomes" id="UP001146469"/>
    </source>
</evidence>
<dbReference type="NCBIfam" id="TIGR00732">
    <property type="entry name" value="dprA"/>
    <property type="match status" value="1"/>
</dbReference>
<organism evidence="3 4">
    <name type="scientific">Corynebacterium evansiae</name>
    <dbReference type="NCBI Taxonomy" id="2913499"/>
    <lineage>
        <taxon>Bacteria</taxon>
        <taxon>Bacillati</taxon>
        <taxon>Actinomycetota</taxon>
        <taxon>Actinomycetes</taxon>
        <taxon>Mycobacteriales</taxon>
        <taxon>Corynebacteriaceae</taxon>
        <taxon>Corynebacterium</taxon>
    </lineage>
</organism>
<proteinExistence type="inferred from homology"/>
<dbReference type="Gene3D" id="3.40.50.450">
    <property type="match status" value="1"/>
</dbReference>
<accession>A0A9X3LLG3</accession>
<keyword evidence="4" id="KW-1185">Reference proteome</keyword>
<reference evidence="3" key="1">
    <citation type="submission" date="2022-02" db="EMBL/GenBank/DDBJ databases">
        <title>Corynebacterium sp. from urogenital microbiome.</title>
        <authorList>
            <person name="Cappelli E.A."/>
            <person name="Ribeiro T.G."/>
            <person name="Peixe L."/>
        </authorList>
    </citation>
    <scope>NUCLEOTIDE SEQUENCE</scope>
    <source>
        <strain evidence="3">C8Ua_174</strain>
    </source>
</reference>
<dbReference type="PANTHER" id="PTHR43022:SF1">
    <property type="entry name" value="PROTEIN SMF"/>
    <property type="match status" value="1"/>
</dbReference>
<dbReference type="PANTHER" id="PTHR43022">
    <property type="entry name" value="PROTEIN SMF"/>
    <property type="match status" value="1"/>
</dbReference>
<dbReference type="EMBL" id="JAKMUT010000002">
    <property type="protein sequence ID" value="MCZ9289255.1"/>
    <property type="molecule type" value="Genomic_DNA"/>
</dbReference>
<evidence type="ECO:0000259" key="2">
    <source>
        <dbReference type="Pfam" id="PF02481"/>
    </source>
</evidence>
<dbReference type="Pfam" id="PF02481">
    <property type="entry name" value="DNA_processg_A"/>
    <property type="match status" value="1"/>
</dbReference>
<dbReference type="Proteomes" id="UP001146469">
    <property type="component" value="Unassembled WGS sequence"/>
</dbReference>
<evidence type="ECO:0000313" key="3">
    <source>
        <dbReference type="EMBL" id="MCZ9289255.1"/>
    </source>
</evidence>
<sequence>MTTQENFLEWVYVRRVIEASRLDVLDMLWPNGWEQLGPAEVQAVADALARRGGELPGALADSTSQRYEQDPARDAELATARGWRLVTPEDDEWPSELTASFVRMADSGADHDSSVRGQAAAPFALWVRGDTRLDALVRRSVTVVGTRAATRYGEQVTRSFAGDLADAGFSLISGGAIGIDAIAHRAALDSKMPTIVVMACGLDVSYPKAHGDLFEQIVAAGGMLISEYPPGTPPARHRFLTRNRLAAALGQATLVVEAPQRSGALNTLNWAEAFVKPTFAVPGPVTSHASLGCLDRIRTARATLAVSARDLIEELTPLGEQMVLGLGQEDRSFLPSWEHLAIIDAAALPSGKGPEGRLPQLVEATGLPARTVIRCLRDLEAMGRLRREADRWIRVE</sequence>